<accession>A0A135S132</accession>
<evidence type="ECO:0000313" key="2">
    <source>
        <dbReference type="Proteomes" id="UP000070054"/>
    </source>
</evidence>
<dbReference type="AlphaFoldDB" id="A0A135S132"/>
<organism evidence="1 2">
    <name type="scientific">Colletotrichum nymphaeae SA-01</name>
    <dbReference type="NCBI Taxonomy" id="1460502"/>
    <lineage>
        <taxon>Eukaryota</taxon>
        <taxon>Fungi</taxon>
        <taxon>Dikarya</taxon>
        <taxon>Ascomycota</taxon>
        <taxon>Pezizomycotina</taxon>
        <taxon>Sordariomycetes</taxon>
        <taxon>Hypocreomycetidae</taxon>
        <taxon>Glomerellales</taxon>
        <taxon>Glomerellaceae</taxon>
        <taxon>Colletotrichum</taxon>
        <taxon>Colletotrichum acutatum species complex</taxon>
    </lineage>
</organism>
<comment type="caution">
    <text evidence="1">The sequence shown here is derived from an EMBL/GenBank/DDBJ whole genome shotgun (WGS) entry which is preliminary data.</text>
</comment>
<sequence>MADFFIDKTILSPRYKQESSYGLRIAFFRRVIIAPCYDAPLATGNGRGGAAKRLLGGSNDGFTQGVKVPQCNEADAWAHR</sequence>
<reference evidence="1 2" key="1">
    <citation type="submission" date="2014-02" db="EMBL/GenBank/DDBJ databases">
        <title>The genome sequence of Colletotrichum nymphaeae SA-01.</title>
        <authorList>
            <person name="Baroncelli R."/>
            <person name="Thon M.R."/>
        </authorList>
    </citation>
    <scope>NUCLEOTIDE SEQUENCE [LARGE SCALE GENOMIC DNA]</scope>
    <source>
        <strain evidence="1 2">SA-01</strain>
    </source>
</reference>
<gene>
    <name evidence="1" type="ORF">CNYM01_09915</name>
</gene>
<name>A0A135S132_9PEZI</name>
<evidence type="ECO:0000313" key="1">
    <source>
        <dbReference type="EMBL" id="KXH29616.1"/>
    </source>
</evidence>
<protein>
    <submittedName>
        <fullName evidence="1">Uncharacterized protein</fullName>
    </submittedName>
</protein>
<dbReference type="Proteomes" id="UP000070054">
    <property type="component" value="Unassembled WGS sequence"/>
</dbReference>
<dbReference type="EMBL" id="JEMN01001693">
    <property type="protein sequence ID" value="KXH29616.1"/>
    <property type="molecule type" value="Genomic_DNA"/>
</dbReference>
<keyword evidence="2" id="KW-1185">Reference proteome</keyword>
<proteinExistence type="predicted"/>